<comment type="similarity">
    <text evidence="1">Belongs to the LysR transcriptional regulatory family.</text>
</comment>
<dbReference type="SUPFAM" id="SSF53850">
    <property type="entry name" value="Periplasmic binding protein-like II"/>
    <property type="match status" value="1"/>
</dbReference>
<reference evidence="7 9" key="2">
    <citation type="submission" date="2020-02" db="EMBL/GenBank/DDBJ databases">
        <authorList>
            <person name="Feng H."/>
        </authorList>
    </citation>
    <scope>NUCLEOTIDE SEQUENCE [LARGE SCALE GENOMIC DNA]</scope>
    <source>
        <strain evidence="7 9">Gsoil 114</strain>
    </source>
</reference>
<dbReference type="GO" id="GO:0003700">
    <property type="term" value="F:DNA-binding transcription factor activity"/>
    <property type="evidence" value="ECO:0007669"/>
    <property type="project" value="InterPro"/>
</dbReference>
<comment type="caution">
    <text evidence="6">The sequence shown here is derived from an EMBL/GenBank/DDBJ whole genome shotgun (WGS) entry which is preliminary data.</text>
</comment>
<dbReference type="EMBL" id="JRUN01000023">
    <property type="protein sequence ID" value="KHD85460.1"/>
    <property type="molecule type" value="Genomic_DNA"/>
</dbReference>
<dbReference type="OrthoDB" id="9803735at2"/>
<dbReference type="InterPro" id="IPR000847">
    <property type="entry name" value="LysR_HTH_N"/>
</dbReference>
<keyword evidence="3" id="KW-0238">DNA-binding</keyword>
<evidence type="ECO:0000313" key="7">
    <source>
        <dbReference type="EMBL" id="NEY19939.1"/>
    </source>
</evidence>
<evidence type="ECO:0000256" key="2">
    <source>
        <dbReference type="ARBA" id="ARBA00023015"/>
    </source>
</evidence>
<dbReference type="STRING" id="363870.NG54_09305"/>
<name>A0A0A6VB32_9BACI</name>
<dbReference type="InterPro" id="IPR005119">
    <property type="entry name" value="LysR_subst-bd"/>
</dbReference>
<dbReference type="Proteomes" id="UP000030588">
    <property type="component" value="Unassembled WGS sequence"/>
</dbReference>
<protein>
    <submittedName>
        <fullName evidence="6 7">Transcriptional regulator</fullName>
    </submittedName>
</protein>
<dbReference type="InterPro" id="IPR036390">
    <property type="entry name" value="WH_DNA-bd_sf"/>
</dbReference>
<accession>A0A0A6VB32</accession>
<dbReference type="CDD" id="cd05466">
    <property type="entry name" value="PBP2_LTTR_substrate"/>
    <property type="match status" value="1"/>
</dbReference>
<evidence type="ECO:0000256" key="4">
    <source>
        <dbReference type="ARBA" id="ARBA00023163"/>
    </source>
</evidence>
<dbReference type="PANTHER" id="PTHR30419:SF28">
    <property type="entry name" value="HTH-TYPE TRANSCRIPTIONAL REGULATOR BSDA"/>
    <property type="match status" value="1"/>
</dbReference>
<gene>
    <name evidence="7" type="ORF">G4D61_08150</name>
    <name evidence="6" type="ORF">NG54_09305</name>
</gene>
<dbReference type="Pfam" id="PF03466">
    <property type="entry name" value="LysR_substrate"/>
    <property type="match status" value="1"/>
</dbReference>
<dbReference type="FunFam" id="1.10.10.10:FF:000001">
    <property type="entry name" value="LysR family transcriptional regulator"/>
    <property type="match status" value="1"/>
</dbReference>
<keyword evidence="4" id="KW-0804">Transcription</keyword>
<dbReference type="InterPro" id="IPR050950">
    <property type="entry name" value="HTH-type_LysR_regulators"/>
</dbReference>
<evidence type="ECO:0000313" key="8">
    <source>
        <dbReference type="Proteomes" id="UP000030588"/>
    </source>
</evidence>
<dbReference type="EMBL" id="JAAIWK010000010">
    <property type="protein sequence ID" value="NEY19939.1"/>
    <property type="molecule type" value="Genomic_DNA"/>
</dbReference>
<feature type="domain" description="HTH lysR-type" evidence="5">
    <location>
        <begin position="1"/>
        <end position="58"/>
    </location>
</feature>
<evidence type="ECO:0000313" key="9">
    <source>
        <dbReference type="Proteomes" id="UP000476934"/>
    </source>
</evidence>
<dbReference type="GO" id="GO:0003677">
    <property type="term" value="F:DNA binding"/>
    <property type="evidence" value="ECO:0007669"/>
    <property type="project" value="UniProtKB-KW"/>
</dbReference>
<dbReference type="Gene3D" id="3.40.190.290">
    <property type="match status" value="1"/>
</dbReference>
<evidence type="ECO:0000259" key="5">
    <source>
        <dbReference type="PROSITE" id="PS50931"/>
    </source>
</evidence>
<evidence type="ECO:0000256" key="1">
    <source>
        <dbReference type="ARBA" id="ARBA00009437"/>
    </source>
</evidence>
<dbReference type="InterPro" id="IPR036388">
    <property type="entry name" value="WH-like_DNA-bd_sf"/>
</dbReference>
<dbReference type="Gene3D" id="1.10.10.10">
    <property type="entry name" value="Winged helix-like DNA-binding domain superfamily/Winged helix DNA-binding domain"/>
    <property type="match status" value="1"/>
</dbReference>
<dbReference type="RefSeq" id="WP_035354574.1">
    <property type="nucleotide sequence ID" value="NZ_JAAIWK010000010.1"/>
</dbReference>
<evidence type="ECO:0000313" key="6">
    <source>
        <dbReference type="EMBL" id="KHD85460.1"/>
    </source>
</evidence>
<dbReference type="PANTHER" id="PTHR30419">
    <property type="entry name" value="HTH-TYPE TRANSCRIPTIONAL REGULATOR YBHD"/>
    <property type="match status" value="1"/>
</dbReference>
<dbReference type="PROSITE" id="PS50931">
    <property type="entry name" value="HTH_LYSR"/>
    <property type="match status" value="1"/>
</dbReference>
<dbReference type="GO" id="GO:0005829">
    <property type="term" value="C:cytosol"/>
    <property type="evidence" value="ECO:0007669"/>
    <property type="project" value="TreeGrafter"/>
</dbReference>
<dbReference type="Pfam" id="PF00126">
    <property type="entry name" value="HTH_1"/>
    <property type="match status" value="1"/>
</dbReference>
<reference evidence="6 8" key="1">
    <citation type="submission" date="2014-10" db="EMBL/GenBank/DDBJ databases">
        <title>Draft genome of phytase producing Bacillus ginsengihumi strain M2.11.</title>
        <authorList>
            <person name="Toymentseva A."/>
            <person name="Boulygina E.A."/>
            <person name="Kazakov S.V."/>
            <person name="Kayumov I."/>
            <person name="Suleimanova A.D."/>
            <person name="Mardanova A.M."/>
            <person name="Maria S.N."/>
            <person name="Sergey M.Y."/>
            <person name="Sharipova M.R."/>
        </authorList>
    </citation>
    <scope>NUCLEOTIDE SEQUENCE [LARGE SCALE GENOMIC DNA]</scope>
    <source>
        <strain evidence="6 8">M2.11</strain>
    </source>
</reference>
<keyword evidence="2" id="KW-0805">Transcription regulation</keyword>
<evidence type="ECO:0000256" key="3">
    <source>
        <dbReference type="ARBA" id="ARBA00023125"/>
    </source>
</evidence>
<dbReference type="Proteomes" id="UP000476934">
    <property type="component" value="Unassembled WGS sequence"/>
</dbReference>
<keyword evidence="9" id="KW-1185">Reference proteome</keyword>
<reference evidence="7 9" key="3">
    <citation type="submission" date="2020-03" db="EMBL/GenBank/DDBJ databases">
        <title>Bacillus aquiflavi sp. nov., isolated from yellow water of strong flavor Chinese baijiu in Yibin region of China.</title>
        <authorList>
            <person name="Xie J."/>
        </authorList>
    </citation>
    <scope>NUCLEOTIDE SEQUENCE [LARGE SCALE GENOMIC DNA]</scope>
    <source>
        <strain evidence="7 9">Gsoil 114</strain>
    </source>
</reference>
<dbReference type="AlphaFoldDB" id="A0A0A6VB32"/>
<dbReference type="SUPFAM" id="SSF46785">
    <property type="entry name" value="Winged helix' DNA-binding domain"/>
    <property type="match status" value="1"/>
</dbReference>
<proteinExistence type="inferred from homology"/>
<sequence length="297" mass="34287">MDIRQLRYYCTIIEEKQITKAAKILHMAQPPLSHQLKLLEEELDVTLVHREGKKWEVTEEGKILYKRAKHLLQGLEETKREIAEVKEGIRGTISIGTSSICISHLAEHLSSFHKEFPDVYIKMWHGDTHYLEELLQQNKIDIALLLLPVEETNYETIHLKDDPFVVVVPRQWESKFSGTTISIEEASKYDLLLGRRISGKGMYDHIINAFHQHNVHPNIVLDCPEISTILTLVATGMGITIIPRSEIHQVYEEKLKVLQFSDPFLDTQPAVVWLKDKYLSKAAKELIKKLRDKQSAH</sequence>
<dbReference type="PRINTS" id="PR00039">
    <property type="entry name" value="HTHLYSR"/>
</dbReference>
<organism evidence="6 8">
    <name type="scientific">Heyndrickxia ginsengihumi</name>
    <dbReference type="NCBI Taxonomy" id="363870"/>
    <lineage>
        <taxon>Bacteria</taxon>
        <taxon>Bacillati</taxon>
        <taxon>Bacillota</taxon>
        <taxon>Bacilli</taxon>
        <taxon>Bacillales</taxon>
        <taxon>Bacillaceae</taxon>
        <taxon>Heyndrickxia</taxon>
    </lineage>
</organism>